<dbReference type="EMBL" id="CAFBQW010000355">
    <property type="protein sequence ID" value="CAB5069429.1"/>
    <property type="molecule type" value="Genomic_DNA"/>
</dbReference>
<dbReference type="AlphaFoldDB" id="A0A6J7UU48"/>
<reference evidence="1" key="1">
    <citation type="submission" date="2020-05" db="EMBL/GenBank/DDBJ databases">
        <authorList>
            <person name="Chiriac C."/>
            <person name="Salcher M."/>
            <person name="Ghai R."/>
            <person name="Kavagutti S V."/>
        </authorList>
    </citation>
    <scope>NUCLEOTIDE SEQUENCE</scope>
</reference>
<name>A0A6J7UU48_9ZZZZ</name>
<accession>A0A6J7UU48</accession>
<organism evidence="1">
    <name type="scientific">freshwater metagenome</name>
    <dbReference type="NCBI Taxonomy" id="449393"/>
    <lineage>
        <taxon>unclassified sequences</taxon>
        <taxon>metagenomes</taxon>
        <taxon>ecological metagenomes</taxon>
    </lineage>
</organism>
<protein>
    <submittedName>
        <fullName evidence="1">Unannotated protein</fullName>
    </submittedName>
</protein>
<sequence>MHQEEPYLAELALVELVLVERAPVELALAWVPQPVAATELAAGDSELELPADLQLGELDQQSQPSRPPSFDRA</sequence>
<proteinExistence type="predicted"/>
<evidence type="ECO:0000313" key="1">
    <source>
        <dbReference type="EMBL" id="CAB5069429.1"/>
    </source>
</evidence>
<gene>
    <name evidence="1" type="ORF">UFOPK4354_02090</name>
</gene>